<dbReference type="AlphaFoldDB" id="A0A6J5EKH1"/>
<reference evidence="2 3" key="1">
    <citation type="submission" date="2019-09" db="EMBL/GenBank/DDBJ databases">
        <authorList>
            <person name="Depoorter E."/>
        </authorList>
    </citation>
    <scope>NUCLEOTIDE SEQUENCE [LARGE SCALE GENOMIC DNA]</scope>
    <source>
        <strain evidence="2">LMG 30113</strain>
    </source>
</reference>
<name>A0A6J5EKH1_9BURK</name>
<keyword evidence="2" id="KW-0808">Transferase</keyword>
<dbReference type="Gene3D" id="2.160.10.10">
    <property type="entry name" value="Hexapeptide repeat proteins"/>
    <property type="match status" value="1"/>
</dbReference>
<evidence type="ECO:0000256" key="1">
    <source>
        <dbReference type="SAM" id="MobiDB-lite"/>
    </source>
</evidence>
<accession>A0A6J5EKH1</accession>
<dbReference type="SUPFAM" id="SSF51161">
    <property type="entry name" value="Trimeric LpxA-like enzymes"/>
    <property type="match status" value="1"/>
</dbReference>
<evidence type="ECO:0000313" key="3">
    <source>
        <dbReference type="Proteomes" id="UP000494330"/>
    </source>
</evidence>
<keyword evidence="3" id="KW-1185">Reference proteome</keyword>
<dbReference type="EMBL" id="CABVQD010000009">
    <property type="protein sequence ID" value="VWB68429.1"/>
    <property type="molecule type" value="Genomic_DNA"/>
</dbReference>
<proteinExistence type="predicted"/>
<feature type="region of interest" description="Disordered" evidence="1">
    <location>
        <begin position="127"/>
        <end position="182"/>
    </location>
</feature>
<gene>
    <name evidence="2" type="ORF">BPA30113_03070</name>
</gene>
<evidence type="ECO:0000313" key="2">
    <source>
        <dbReference type="EMBL" id="VWB68429.1"/>
    </source>
</evidence>
<dbReference type="GO" id="GO:0016740">
    <property type="term" value="F:transferase activity"/>
    <property type="evidence" value="ECO:0007669"/>
    <property type="project" value="UniProtKB-KW"/>
</dbReference>
<organism evidence="2 3">
    <name type="scientific">Burkholderia paludis</name>
    <dbReference type="NCBI Taxonomy" id="1506587"/>
    <lineage>
        <taxon>Bacteria</taxon>
        <taxon>Pseudomonadati</taxon>
        <taxon>Pseudomonadota</taxon>
        <taxon>Betaproteobacteria</taxon>
        <taxon>Burkholderiales</taxon>
        <taxon>Burkholderiaceae</taxon>
        <taxon>Burkholderia</taxon>
        <taxon>Burkholderia cepacia complex</taxon>
    </lineage>
</organism>
<sequence>MPAEIKRAMAITARVNRLAFGDAAEVRALFCERAGMQVDDGGLPIPPFQATGGTGTRIGNNVFINQNCTLYDLGVPEIGDDAMIGPNVCLIRSGHPVEPSARLRRCEADRDRTERVDRFRRDGHRRRDGRREFDRRGRRRRYPRRSREYAGRRQSGSGCPGDRRVTSSGSTRRCDGPASGRCGQLAQQPLETLCIRTVSVPPRPIGQAFPAFPGHAARMGARQAEEDRCVRPVVDILASKRLAALWISPVRMAGYRAMREEGCGQLAARRSEML</sequence>
<dbReference type="InterPro" id="IPR011004">
    <property type="entry name" value="Trimer_LpxA-like_sf"/>
</dbReference>
<protein>
    <submittedName>
        <fullName evidence="2">Transferase</fullName>
    </submittedName>
</protein>
<dbReference type="Proteomes" id="UP000494330">
    <property type="component" value="Unassembled WGS sequence"/>
</dbReference>